<dbReference type="InterPro" id="IPR027417">
    <property type="entry name" value="P-loop_NTPase"/>
</dbReference>
<evidence type="ECO:0000313" key="1">
    <source>
        <dbReference type="EMBL" id="SEG68912.1"/>
    </source>
</evidence>
<proteinExistence type="predicted"/>
<accession>A0A1H6C7L2</accession>
<dbReference type="GO" id="GO:0046403">
    <property type="term" value="F:polynucleotide 3'-phosphatase activity"/>
    <property type="evidence" value="ECO:0007669"/>
    <property type="project" value="TreeGrafter"/>
</dbReference>
<evidence type="ECO:0000313" key="2">
    <source>
        <dbReference type="Proteomes" id="UP000236723"/>
    </source>
</evidence>
<sequence length="152" mass="16522">MVGSVPNPPARPPEVVVMVGLQGSGKSTWVARHLAATHEIVSKDHWPNARHRERRQRRVLNELLAAGRDVVVDNTNPAPADRAPIIEIARAHGATVRAVYLDVPLHICLARNENRQGRARVPLVGVLAALKRLVPPSADEGFDRVDTVTTGP</sequence>
<dbReference type="Proteomes" id="UP000236723">
    <property type="component" value="Unassembled WGS sequence"/>
</dbReference>
<dbReference type="PANTHER" id="PTHR12083:SF9">
    <property type="entry name" value="BIFUNCTIONAL POLYNUCLEOTIDE PHOSPHATASE_KINASE"/>
    <property type="match status" value="1"/>
</dbReference>
<dbReference type="GO" id="GO:0046404">
    <property type="term" value="F:ATP-dependent polydeoxyribonucleotide 5'-hydroxyl-kinase activity"/>
    <property type="evidence" value="ECO:0007669"/>
    <property type="project" value="TreeGrafter"/>
</dbReference>
<keyword evidence="2" id="KW-1185">Reference proteome</keyword>
<organism evidence="1 2">
    <name type="scientific">Thermomonospora echinospora</name>
    <dbReference type="NCBI Taxonomy" id="1992"/>
    <lineage>
        <taxon>Bacteria</taxon>
        <taxon>Bacillati</taxon>
        <taxon>Actinomycetota</taxon>
        <taxon>Actinomycetes</taxon>
        <taxon>Streptosporangiales</taxon>
        <taxon>Thermomonosporaceae</taxon>
        <taxon>Thermomonospora</taxon>
    </lineage>
</organism>
<dbReference type="EMBL" id="FNVO01000009">
    <property type="protein sequence ID" value="SEG68912.1"/>
    <property type="molecule type" value="Genomic_DNA"/>
</dbReference>
<dbReference type="InterPro" id="IPR017101">
    <property type="entry name" value="P-loop_ATP/GTP-bd_All4644_prd"/>
</dbReference>
<dbReference type="PIRSF" id="PIRSF037081">
    <property type="entry name" value="P-loop_All4644_prd"/>
    <property type="match status" value="1"/>
</dbReference>
<dbReference type="GO" id="GO:0003690">
    <property type="term" value="F:double-stranded DNA binding"/>
    <property type="evidence" value="ECO:0007669"/>
    <property type="project" value="TreeGrafter"/>
</dbReference>
<reference evidence="2" key="1">
    <citation type="submission" date="2016-10" db="EMBL/GenBank/DDBJ databases">
        <authorList>
            <person name="Varghese N."/>
            <person name="Submissions S."/>
        </authorList>
    </citation>
    <scope>NUCLEOTIDE SEQUENCE [LARGE SCALE GENOMIC DNA]</scope>
    <source>
        <strain evidence="2">DSM 43163</strain>
    </source>
</reference>
<gene>
    <name evidence="1" type="ORF">SAMN04489712_10931</name>
</gene>
<protein>
    <submittedName>
        <fullName evidence="1">AAA domain-containing protein</fullName>
    </submittedName>
</protein>
<dbReference type="AlphaFoldDB" id="A0A1H6C7L2"/>
<dbReference type="GO" id="GO:0006281">
    <property type="term" value="P:DNA repair"/>
    <property type="evidence" value="ECO:0007669"/>
    <property type="project" value="TreeGrafter"/>
</dbReference>
<dbReference type="Gene3D" id="3.40.50.300">
    <property type="entry name" value="P-loop containing nucleotide triphosphate hydrolases"/>
    <property type="match status" value="1"/>
</dbReference>
<name>A0A1H6C7L2_9ACTN</name>
<dbReference type="PANTHER" id="PTHR12083">
    <property type="entry name" value="BIFUNCTIONAL POLYNUCLEOTIDE PHOSPHATASE/KINASE"/>
    <property type="match status" value="1"/>
</dbReference>
<dbReference type="SUPFAM" id="SSF52540">
    <property type="entry name" value="P-loop containing nucleoside triphosphate hydrolases"/>
    <property type="match status" value="1"/>
</dbReference>
<dbReference type="Pfam" id="PF13671">
    <property type="entry name" value="AAA_33"/>
    <property type="match status" value="1"/>
</dbReference>